<accession>A0A5C6M1Q8</accession>
<proteinExistence type="predicted"/>
<protein>
    <submittedName>
        <fullName evidence="1">Uncharacterized protein</fullName>
    </submittedName>
</protein>
<keyword evidence="2" id="KW-1185">Reference proteome</keyword>
<feature type="non-terminal residue" evidence="1">
    <location>
        <position position="26"/>
    </location>
</feature>
<evidence type="ECO:0000313" key="2">
    <source>
        <dbReference type="Proteomes" id="UP000321083"/>
    </source>
</evidence>
<dbReference type="Proteomes" id="UP000321083">
    <property type="component" value="Unassembled WGS sequence"/>
</dbReference>
<evidence type="ECO:0000313" key="1">
    <source>
        <dbReference type="EMBL" id="TWW08207.1"/>
    </source>
</evidence>
<dbReference type="AlphaFoldDB" id="A0A5C6M1Q8"/>
<gene>
    <name evidence="1" type="ORF">E3A20_26640</name>
</gene>
<name>A0A5C6M1Q8_9PLAN</name>
<organism evidence="1 2">
    <name type="scientific">Planctomyces bekefii</name>
    <dbReference type="NCBI Taxonomy" id="1653850"/>
    <lineage>
        <taxon>Bacteria</taxon>
        <taxon>Pseudomonadati</taxon>
        <taxon>Planctomycetota</taxon>
        <taxon>Planctomycetia</taxon>
        <taxon>Planctomycetales</taxon>
        <taxon>Planctomycetaceae</taxon>
        <taxon>Planctomyces</taxon>
    </lineage>
</organism>
<dbReference type="EMBL" id="SRHE01000787">
    <property type="protein sequence ID" value="TWW08207.1"/>
    <property type="molecule type" value="Genomic_DNA"/>
</dbReference>
<reference evidence="1 2" key="2">
    <citation type="submission" date="2019-08" db="EMBL/GenBank/DDBJ databases">
        <authorList>
            <person name="Henke P."/>
        </authorList>
    </citation>
    <scope>NUCLEOTIDE SEQUENCE [LARGE SCALE GENOMIC DNA]</scope>
    <source>
        <strain evidence="1">Phe10_nw2017</strain>
    </source>
</reference>
<sequence>MSKFVMLGTEVRLWYGRSKLPRRKVL</sequence>
<reference evidence="1 2" key="1">
    <citation type="submission" date="2019-08" db="EMBL/GenBank/DDBJ databases">
        <title>100 year-old enigma solved: identification of Planctomyces bekefii, the type genus and species of the phylum Planctomycetes.</title>
        <authorList>
            <person name="Svetlana D.N."/>
            <person name="Overmann J."/>
        </authorList>
    </citation>
    <scope>NUCLEOTIDE SEQUENCE [LARGE SCALE GENOMIC DNA]</scope>
    <source>
        <strain evidence="1">Phe10_nw2017</strain>
    </source>
</reference>
<comment type="caution">
    <text evidence="1">The sequence shown here is derived from an EMBL/GenBank/DDBJ whole genome shotgun (WGS) entry which is preliminary data.</text>
</comment>